<dbReference type="InterPro" id="IPR035260">
    <property type="entry name" value="Fin1"/>
</dbReference>
<dbReference type="GO" id="GO:0004674">
    <property type="term" value="F:protein serine/threonine kinase activity"/>
    <property type="evidence" value="ECO:0007669"/>
    <property type="project" value="UniProtKB-KW"/>
</dbReference>
<sequence length="291" mass="33186">MSNKSNRRSLRDIGNTIGRNNIPSDKDNVFVRLSMSPLRTTSQKEFLKPPMRISPNKTDGMKHSIQVTPRRIMSPECLKGYVSKETQSLDRPQFKNSNKNVKIQNSDHITNIIFPTSPTKLTFSNENKIGGDGSLTRIRARFKNGLMSPERIQQQQQQHILPSDAKSNTDLCSNTELKDAPFENDLPRAKLKGKNLLVELKKEEEDVGNGIESLTKSNTKLNSMLANEGKIHKASFQKSVKFKLPDNIVTEETVELKEIKDLLLQMLRRQREIESRLSNIELQLTEIPKHK</sequence>
<name>A0A6C1DNQ8_SACPS</name>
<accession>A0A6C1DNQ8</accession>
<dbReference type="EMBL" id="CP048985">
    <property type="protein sequence ID" value="QID78656.1"/>
    <property type="molecule type" value="Genomic_DNA"/>
</dbReference>
<dbReference type="OrthoDB" id="4052026at2759"/>
<organism evidence="1 2">
    <name type="scientific">Saccharomyces pastorianus</name>
    <name type="common">Lager yeast</name>
    <name type="synonym">Saccharomyces cerevisiae x Saccharomyces eubayanus</name>
    <dbReference type="NCBI Taxonomy" id="27292"/>
    <lineage>
        <taxon>Eukaryota</taxon>
        <taxon>Fungi</taxon>
        <taxon>Dikarya</taxon>
        <taxon>Ascomycota</taxon>
        <taxon>Saccharomycotina</taxon>
        <taxon>Saccharomycetes</taxon>
        <taxon>Saccharomycetales</taxon>
        <taxon>Saccharomycetaceae</taxon>
        <taxon>Saccharomyces</taxon>
    </lineage>
</organism>
<evidence type="ECO:0000313" key="1">
    <source>
        <dbReference type="EMBL" id="QID78656.1"/>
    </source>
</evidence>
<dbReference type="Proteomes" id="UP000501346">
    <property type="component" value="Chromosome ScIV"/>
</dbReference>
<keyword evidence="2" id="KW-1185">Reference proteome</keyword>
<protein>
    <submittedName>
        <fullName evidence="1">Serine/threonine protein kinase, NIMA Fin1</fullName>
    </submittedName>
</protein>
<keyword evidence="1" id="KW-0808">Transferase</keyword>
<reference evidence="1 2" key="1">
    <citation type="journal article" date="2019" name="BMC Genomics">
        <title>Chromosome level assembly and comparative genome analysis confirm lager-brewing yeasts originated from a single hybridization.</title>
        <authorList>
            <person name="Salazar A.N."/>
            <person name="Gorter de Vries A.R."/>
            <person name="van den Broek M."/>
            <person name="Brouwers N."/>
            <person name="de la Torre Cortes P."/>
            <person name="Kuijpers N.G.A."/>
            <person name="Daran J.G."/>
            <person name="Abeel T."/>
        </authorList>
    </citation>
    <scope>NUCLEOTIDE SEQUENCE [LARGE SCALE GENOMIC DNA]</scope>
    <source>
        <strain evidence="1 2">CBS 1483</strain>
    </source>
</reference>
<keyword evidence="1" id="KW-0723">Serine/threonine-protein kinase</keyword>
<dbReference type="AlphaFoldDB" id="A0A6C1DNQ8"/>
<dbReference type="SMR" id="A0A6C1DNQ8"/>
<evidence type="ECO:0000313" key="2">
    <source>
        <dbReference type="Proteomes" id="UP000501346"/>
    </source>
</evidence>
<proteinExistence type="predicted"/>
<gene>
    <name evidence="1" type="primary">FIN1_1</name>
    <name evidence="1" type="ORF">GRS66_000874</name>
</gene>
<keyword evidence="1" id="KW-0418">Kinase</keyword>
<dbReference type="Pfam" id="PF17300">
    <property type="entry name" value="FIN1"/>
    <property type="match status" value="1"/>
</dbReference>